<feature type="transmembrane region" description="Helical" evidence="1">
    <location>
        <begin position="131"/>
        <end position="149"/>
    </location>
</feature>
<organism evidence="2">
    <name type="scientific">marine metagenome</name>
    <dbReference type="NCBI Taxonomy" id="408172"/>
    <lineage>
        <taxon>unclassified sequences</taxon>
        <taxon>metagenomes</taxon>
        <taxon>ecological metagenomes</taxon>
    </lineage>
</organism>
<feature type="transmembrane region" description="Helical" evidence="1">
    <location>
        <begin position="7"/>
        <end position="26"/>
    </location>
</feature>
<keyword evidence="1" id="KW-0812">Transmembrane</keyword>
<evidence type="ECO:0000256" key="1">
    <source>
        <dbReference type="SAM" id="Phobius"/>
    </source>
</evidence>
<dbReference type="PANTHER" id="PTHR33979">
    <property type="entry name" value="OS02G0221600 PROTEIN"/>
    <property type="match status" value="1"/>
</dbReference>
<dbReference type="EMBL" id="UINC01047947">
    <property type="protein sequence ID" value="SVB57865.1"/>
    <property type="molecule type" value="Genomic_DNA"/>
</dbReference>
<dbReference type="InterPro" id="IPR049500">
    <property type="entry name" value="Peptidase_M50B-like"/>
</dbReference>
<dbReference type="PANTHER" id="PTHR33979:SF2">
    <property type="entry name" value="PEPTIDASE M50B-LIKE-DOMAIN-CONTAINING PROTEIN"/>
    <property type="match status" value="1"/>
</dbReference>
<keyword evidence="1" id="KW-0472">Membrane</keyword>
<gene>
    <name evidence="2" type="ORF">METZ01_LOCUS210719</name>
</gene>
<feature type="transmembrane region" description="Helical" evidence="1">
    <location>
        <begin position="192"/>
        <end position="216"/>
    </location>
</feature>
<evidence type="ECO:0000313" key="2">
    <source>
        <dbReference type="EMBL" id="SVB57865.1"/>
    </source>
</evidence>
<feature type="transmembrane region" description="Helical" evidence="1">
    <location>
        <begin position="83"/>
        <end position="101"/>
    </location>
</feature>
<dbReference type="Pfam" id="PF13398">
    <property type="entry name" value="Peptidase_M50B"/>
    <property type="match status" value="1"/>
</dbReference>
<name>A0A382F592_9ZZZZ</name>
<reference evidence="2" key="1">
    <citation type="submission" date="2018-05" db="EMBL/GenBank/DDBJ databases">
        <authorList>
            <person name="Lanie J.A."/>
            <person name="Ng W.-L."/>
            <person name="Kazmierczak K.M."/>
            <person name="Andrzejewski T.M."/>
            <person name="Davidsen T.M."/>
            <person name="Wayne K.J."/>
            <person name="Tettelin H."/>
            <person name="Glass J.I."/>
            <person name="Rusch D."/>
            <person name="Podicherti R."/>
            <person name="Tsui H.-C.T."/>
            <person name="Winkler M.E."/>
        </authorList>
    </citation>
    <scope>NUCLEOTIDE SEQUENCE</scope>
</reference>
<keyword evidence="1" id="KW-1133">Transmembrane helix</keyword>
<accession>A0A382F592</accession>
<sequence>MPAQSYGRLRFILGFALFFTALWFLWDTPLVYPLKIFVVLLHEVSHAVVAVVTGGTIERIILDPREGGACYCPGGNTFLTLSAGYLGSLLWGGLMFVAATAERVKTEWVNGLIGVLVIGLTMLYVRSEFGFVFGLLFGLSMVVVSQKLAPMLNRTLLLTLGLTSALYAILDIKSDVLDRPEVRSDAAMLSEITGIPTLAWGTLWILLALVFCFWMLRRAYRGAGNT</sequence>
<feature type="transmembrane region" description="Helical" evidence="1">
    <location>
        <begin position="108"/>
        <end position="125"/>
    </location>
</feature>
<dbReference type="AlphaFoldDB" id="A0A382F592"/>
<proteinExistence type="predicted"/>
<protein>
    <submittedName>
        <fullName evidence="2">Uncharacterized protein</fullName>
    </submittedName>
</protein>
<feature type="transmembrane region" description="Helical" evidence="1">
    <location>
        <begin position="156"/>
        <end position="172"/>
    </location>
</feature>